<evidence type="ECO:0000256" key="1">
    <source>
        <dbReference type="ARBA" id="ARBA00010552"/>
    </source>
</evidence>
<dbReference type="SUPFAM" id="SSF55298">
    <property type="entry name" value="YjgF-like"/>
    <property type="match status" value="1"/>
</dbReference>
<keyword evidence="3" id="KW-1185">Reference proteome</keyword>
<dbReference type="Gene3D" id="3.30.1330.40">
    <property type="entry name" value="RutC-like"/>
    <property type="match status" value="1"/>
</dbReference>
<evidence type="ECO:0000313" key="2">
    <source>
        <dbReference type="EMBL" id="PXW90171.1"/>
    </source>
</evidence>
<comment type="caution">
    <text evidence="2">The sequence shown here is derived from an EMBL/GenBank/DDBJ whole genome shotgun (WGS) entry which is preliminary data.</text>
</comment>
<dbReference type="OrthoDB" id="9803101at2"/>
<dbReference type="CDD" id="cd00448">
    <property type="entry name" value="YjgF_YER057c_UK114_family"/>
    <property type="match status" value="1"/>
</dbReference>
<dbReference type="Pfam" id="PF01042">
    <property type="entry name" value="Ribonuc_L-PSP"/>
    <property type="match status" value="1"/>
</dbReference>
<sequence length="135" mass="15296">MKIIEHVSPKLSEPLGIYSQAIEVSKPERLIFVSGFTSRDKEGNVVGKDDIKVQTDNVLTNMKHILEEAGATMNDIVKMTLYIKDMNMFNEIHEVRAKYFDQPYPACAMLEVSRMVSPEHLIEIEAIAAVKENNN</sequence>
<accession>A0A2V3WAZ3</accession>
<dbReference type="InterPro" id="IPR035959">
    <property type="entry name" value="RutC-like_sf"/>
</dbReference>
<dbReference type="GO" id="GO:0019239">
    <property type="term" value="F:deaminase activity"/>
    <property type="evidence" value="ECO:0007669"/>
    <property type="project" value="TreeGrafter"/>
</dbReference>
<dbReference type="Proteomes" id="UP000247978">
    <property type="component" value="Unassembled WGS sequence"/>
</dbReference>
<dbReference type="AlphaFoldDB" id="A0A2V3WAZ3"/>
<reference evidence="2 3" key="1">
    <citation type="submission" date="2018-05" db="EMBL/GenBank/DDBJ databases">
        <title>Genomic Encyclopedia of Type Strains, Phase IV (KMG-IV): sequencing the most valuable type-strain genomes for metagenomic binning, comparative biology and taxonomic classification.</title>
        <authorList>
            <person name="Goeker M."/>
        </authorList>
    </citation>
    <scope>NUCLEOTIDE SEQUENCE [LARGE SCALE GENOMIC DNA]</scope>
    <source>
        <strain evidence="2 3">DSM 28556</strain>
    </source>
</reference>
<organism evidence="2 3">
    <name type="scientific">Pseudogracilibacillus auburnensis</name>
    <dbReference type="NCBI Taxonomy" id="1494959"/>
    <lineage>
        <taxon>Bacteria</taxon>
        <taxon>Bacillati</taxon>
        <taxon>Bacillota</taxon>
        <taxon>Bacilli</taxon>
        <taxon>Bacillales</taxon>
        <taxon>Bacillaceae</taxon>
        <taxon>Pseudogracilibacillus</taxon>
    </lineage>
</organism>
<dbReference type="GO" id="GO:0005829">
    <property type="term" value="C:cytosol"/>
    <property type="evidence" value="ECO:0007669"/>
    <property type="project" value="TreeGrafter"/>
</dbReference>
<dbReference type="PANTHER" id="PTHR11803">
    <property type="entry name" value="2-IMINOBUTANOATE/2-IMINOPROPANOATE DEAMINASE RIDA"/>
    <property type="match status" value="1"/>
</dbReference>
<evidence type="ECO:0000313" key="3">
    <source>
        <dbReference type="Proteomes" id="UP000247978"/>
    </source>
</evidence>
<dbReference type="PANTHER" id="PTHR11803:SF58">
    <property type="entry name" value="PROTEIN HMF1-RELATED"/>
    <property type="match status" value="1"/>
</dbReference>
<gene>
    <name evidence="2" type="ORF">DFR56_10180</name>
</gene>
<dbReference type="InterPro" id="IPR006175">
    <property type="entry name" value="YjgF/YER057c/UK114"/>
</dbReference>
<dbReference type="EMBL" id="QJJQ01000001">
    <property type="protein sequence ID" value="PXW90171.1"/>
    <property type="molecule type" value="Genomic_DNA"/>
</dbReference>
<protein>
    <submittedName>
        <fullName evidence="2">Reactive intermediate/imine deaminase</fullName>
    </submittedName>
</protein>
<comment type="similarity">
    <text evidence="1">Belongs to the RutC family.</text>
</comment>
<proteinExistence type="inferred from homology"/>
<dbReference type="RefSeq" id="WP_110393448.1">
    <property type="nucleotide sequence ID" value="NZ_JADIJL010000002.1"/>
</dbReference>
<name>A0A2V3WAZ3_9BACI</name>